<dbReference type="InterPro" id="IPR007475">
    <property type="entry name" value="UbiK"/>
</dbReference>
<dbReference type="STRING" id="163359.A9R16_14705"/>
<name>A0A1C2FZN1_9GAMM</name>
<gene>
    <name evidence="1" type="primary">ubiK</name>
    <name evidence="3" type="ORF">C4900_14910</name>
</gene>
<accession>A0A1C2FZN1</accession>
<evidence type="ECO:0000313" key="4">
    <source>
        <dbReference type="Proteomes" id="UP000253250"/>
    </source>
</evidence>
<dbReference type="GO" id="GO:0006744">
    <property type="term" value="P:ubiquinone biosynthetic process"/>
    <property type="evidence" value="ECO:0007669"/>
    <property type="project" value="UniProtKB-UniRule"/>
</dbReference>
<evidence type="ECO:0000256" key="2">
    <source>
        <dbReference type="SAM" id="MobiDB-lite"/>
    </source>
</evidence>
<comment type="pathway">
    <text evidence="1">Cofactor biosynthesis; ubiquinone biosynthesis.</text>
</comment>
<comment type="function">
    <text evidence="1">Required for efficient ubiquinone (coenzyme Q) biosynthesis. UbiK is probably an accessory factor of Ubi enzymes and facilitates ubiquinone biosynthesis by acting as an assembly factor, a targeting factor, or both.</text>
</comment>
<comment type="subcellular location">
    <subcellularLocation>
        <location evidence="1">Cytoplasm</location>
    </subcellularLocation>
</comment>
<feature type="compositionally biased region" description="Polar residues" evidence="2">
    <location>
        <begin position="76"/>
        <end position="90"/>
    </location>
</feature>
<evidence type="ECO:0000256" key="1">
    <source>
        <dbReference type="HAMAP-Rule" id="MF_02216"/>
    </source>
</evidence>
<dbReference type="PANTHER" id="PTHR38040:SF1">
    <property type="entry name" value="UBIQUINONE BIOSYNTHESIS ACCESSORY FACTOR UBIK"/>
    <property type="match status" value="1"/>
</dbReference>
<dbReference type="GO" id="GO:0005737">
    <property type="term" value="C:cytoplasm"/>
    <property type="evidence" value="ECO:0007669"/>
    <property type="project" value="UniProtKB-SubCell"/>
</dbReference>
<dbReference type="Pfam" id="PF04380">
    <property type="entry name" value="BMFP"/>
    <property type="match status" value="1"/>
</dbReference>
<proteinExistence type="inferred from homology"/>
<dbReference type="OrthoDB" id="5297354at2"/>
<comment type="caution">
    <text evidence="3">The sequence shown here is derived from an EMBL/GenBank/DDBJ whole genome shotgun (WGS) entry which is preliminary data.</text>
</comment>
<dbReference type="PANTHER" id="PTHR38040">
    <property type="entry name" value="UBIQUINONE BIOSYNTHESIS ACCESSORY FACTOR UBIK"/>
    <property type="match status" value="1"/>
</dbReference>
<keyword evidence="4" id="KW-1185">Reference proteome</keyword>
<comment type="similarity">
    <text evidence="1">Belongs to the UbiK family.</text>
</comment>
<dbReference type="RefSeq" id="WP_065971375.1">
    <property type="nucleotide sequence ID" value="NZ_CP080624.1"/>
</dbReference>
<dbReference type="HAMAP" id="MF_02216">
    <property type="entry name" value="UbiK"/>
    <property type="match status" value="1"/>
</dbReference>
<keyword evidence="1" id="KW-0963">Cytoplasm</keyword>
<dbReference type="UniPathway" id="UPA00232"/>
<organism evidence="3 4">
    <name type="scientific">Acidiferrobacter thiooxydans</name>
    <dbReference type="NCBI Taxonomy" id="163359"/>
    <lineage>
        <taxon>Bacteria</taxon>
        <taxon>Pseudomonadati</taxon>
        <taxon>Pseudomonadota</taxon>
        <taxon>Gammaproteobacteria</taxon>
        <taxon>Acidiferrobacterales</taxon>
        <taxon>Acidiferrobacteraceae</taxon>
        <taxon>Acidiferrobacter</taxon>
    </lineage>
</organism>
<protein>
    <recommendedName>
        <fullName evidence="1">Ubiquinone biosynthesis accessory factor UbiK</fullName>
    </recommendedName>
</protein>
<dbReference type="Proteomes" id="UP000253250">
    <property type="component" value="Unassembled WGS sequence"/>
</dbReference>
<sequence length="90" mass="10071">MLTRILDQIAATARAAVPPEFGQDVEKNVRAVLDSTFQRLRLVTREEFEVQQAVLQKTRELVERLERQVAEIEAKNGTNPGSSKNPPTAV</sequence>
<reference evidence="3 4" key="1">
    <citation type="submission" date="2018-02" db="EMBL/GenBank/DDBJ databases">
        <title>Insights into the biology of acidophilic members of the Acidiferrobacteraceae family derived from comparative genomic analyses.</title>
        <authorList>
            <person name="Issotta F."/>
            <person name="Thyssen C."/>
            <person name="Mena C."/>
            <person name="Moya A."/>
            <person name="Bellenberg S."/>
            <person name="Sproer C."/>
            <person name="Covarrubias P.C."/>
            <person name="Sand W."/>
            <person name="Quatrini R."/>
            <person name="Vera M."/>
        </authorList>
    </citation>
    <scope>NUCLEOTIDE SEQUENCE [LARGE SCALE GENOMIC DNA]</scope>
    <source>
        <strain evidence="4">m-1</strain>
    </source>
</reference>
<keyword evidence="1" id="KW-0831">Ubiquinone biosynthesis</keyword>
<dbReference type="EMBL" id="PSYR01000002">
    <property type="protein sequence ID" value="RCN57010.1"/>
    <property type="molecule type" value="Genomic_DNA"/>
</dbReference>
<dbReference type="AlphaFoldDB" id="A0A1C2FZN1"/>
<evidence type="ECO:0000313" key="3">
    <source>
        <dbReference type="EMBL" id="RCN57010.1"/>
    </source>
</evidence>
<feature type="region of interest" description="Disordered" evidence="2">
    <location>
        <begin position="71"/>
        <end position="90"/>
    </location>
</feature>